<reference evidence="1" key="2">
    <citation type="journal article" date="2015" name="Data Brief">
        <title>Shoot transcriptome of the giant reed, Arundo donax.</title>
        <authorList>
            <person name="Barrero R.A."/>
            <person name="Guerrero F.D."/>
            <person name="Moolhuijzen P."/>
            <person name="Goolsby J.A."/>
            <person name="Tidwell J."/>
            <person name="Bellgard S.E."/>
            <person name="Bellgard M.I."/>
        </authorList>
    </citation>
    <scope>NUCLEOTIDE SEQUENCE</scope>
    <source>
        <tissue evidence="1">Shoot tissue taken approximately 20 cm above the soil surface</tissue>
    </source>
</reference>
<dbReference type="AlphaFoldDB" id="A0A0A8XXE3"/>
<dbReference type="EMBL" id="GBRH01279261">
    <property type="protein sequence ID" value="JAD18634.1"/>
    <property type="molecule type" value="Transcribed_RNA"/>
</dbReference>
<organism evidence="1">
    <name type="scientific">Arundo donax</name>
    <name type="common">Giant reed</name>
    <name type="synonym">Donax arundinaceus</name>
    <dbReference type="NCBI Taxonomy" id="35708"/>
    <lineage>
        <taxon>Eukaryota</taxon>
        <taxon>Viridiplantae</taxon>
        <taxon>Streptophyta</taxon>
        <taxon>Embryophyta</taxon>
        <taxon>Tracheophyta</taxon>
        <taxon>Spermatophyta</taxon>
        <taxon>Magnoliopsida</taxon>
        <taxon>Liliopsida</taxon>
        <taxon>Poales</taxon>
        <taxon>Poaceae</taxon>
        <taxon>PACMAD clade</taxon>
        <taxon>Arundinoideae</taxon>
        <taxon>Arundineae</taxon>
        <taxon>Arundo</taxon>
    </lineage>
</organism>
<sequence length="109" mass="11840">MKALSSKSLLHSISPSWIQWNQKDALRLVPGQRTRHGLETHGCGTIGSSLASGGRSDRASRAQRHMLKQLTAGCISRGFLEDDDVHVLDANLQLHRHGDVGNAPYCLGS</sequence>
<accession>A0A0A8XXE3</accession>
<evidence type="ECO:0000313" key="1">
    <source>
        <dbReference type="EMBL" id="JAD18634.1"/>
    </source>
</evidence>
<protein>
    <submittedName>
        <fullName evidence="1">Uncharacterized protein</fullName>
    </submittedName>
</protein>
<name>A0A0A8XXE3_ARUDO</name>
<reference evidence="1" key="1">
    <citation type="submission" date="2014-09" db="EMBL/GenBank/DDBJ databases">
        <authorList>
            <person name="Magalhaes I.L.F."/>
            <person name="Oliveira U."/>
            <person name="Santos F.R."/>
            <person name="Vidigal T.H.D.A."/>
            <person name="Brescovit A.D."/>
            <person name="Santos A.J."/>
        </authorList>
    </citation>
    <scope>NUCLEOTIDE SEQUENCE</scope>
    <source>
        <tissue evidence="1">Shoot tissue taken approximately 20 cm above the soil surface</tissue>
    </source>
</reference>
<proteinExistence type="predicted"/>